<dbReference type="GO" id="GO:0046872">
    <property type="term" value="F:metal ion binding"/>
    <property type="evidence" value="ECO:0007669"/>
    <property type="project" value="UniProtKB-KW"/>
</dbReference>
<dbReference type="NCBIfam" id="TIGR01499">
    <property type="entry name" value="folC"/>
    <property type="match status" value="1"/>
</dbReference>
<gene>
    <name evidence="12" type="ORF">SAMN04487834_101028</name>
</gene>
<dbReference type="EMBL" id="FNYK01000010">
    <property type="protein sequence ID" value="SEI57416.1"/>
    <property type="molecule type" value="Genomic_DNA"/>
</dbReference>
<evidence type="ECO:0000256" key="1">
    <source>
        <dbReference type="ARBA" id="ARBA00008276"/>
    </source>
</evidence>
<dbReference type="Pfam" id="PF02875">
    <property type="entry name" value="Mur_ligase_C"/>
    <property type="match status" value="1"/>
</dbReference>
<dbReference type="GO" id="GO:0005737">
    <property type="term" value="C:cytoplasm"/>
    <property type="evidence" value="ECO:0007669"/>
    <property type="project" value="TreeGrafter"/>
</dbReference>
<dbReference type="InterPro" id="IPR013221">
    <property type="entry name" value="Mur_ligase_cen"/>
</dbReference>
<dbReference type="GO" id="GO:0004326">
    <property type="term" value="F:tetrahydrofolylpolyglutamate synthase activity"/>
    <property type="evidence" value="ECO:0007669"/>
    <property type="project" value="UniProtKB-EC"/>
</dbReference>
<evidence type="ECO:0000259" key="11">
    <source>
        <dbReference type="Pfam" id="PF08245"/>
    </source>
</evidence>
<dbReference type="PROSITE" id="PS01012">
    <property type="entry name" value="FOLYLPOLYGLU_SYNT_2"/>
    <property type="match status" value="1"/>
</dbReference>
<dbReference type="InterPro" id="IPR004101">
    <property type="entry name" value="Mur_ligase_C"/>
</dbReference>
<dbReference type="SUPFAM" id="SSF55729">
    <property type="entry name" value="Acyl-CoA N-acyltransferases (Nat)"/>
    <property type="match status" value="1"/>
</dbReference>
<dbReference type="OrthoDB" id="9809356at2"/>
<evidence type="ECO:0000256" key="2">
    <source>
        <dbReference type="ARBA" id="ARBA00013025"/>
    </source>
</evidence>
<evidence type="ECO:0000256" key="9">
    <source>
        <dbReference type="ARBA" id="ARBA00047493"/>
    </source>
</evidence>
<keyword evidence="3" id="KW-0436">Ligase</keyword>
<keyword evidence="4" id="KW-0479">Metal-binding</keyword>
<accession>A0A1H6RSI3</accession>
<dbReference type="SUPFAM" id="SSF53623">
    <property type="entry name" value="MurD-like peptide ligases, catalytic domain"/>
    <property type="match status" value="1"/>
</dbReference>
<organism evidence="12 13">
    <name type="scientific">Sharpea azabuensis</name>
    <dbReference type="NCBI Taxonomy" id="322505"/>
    <lineage>
        <taxon>Bacteria</taxon>
        <taxon>Bacillati</taxon>
        <taxon>Bacillota</taxon>
        <taxon>Erysipelotrichia</taxon>
        <taxon>Erysipelotrichales</taxon>
        <taxon>Coprobacillaceae</taxon>
        <taxon>Sharpea</taxon>
    </lineage>
</organism>
<keyword evidence="7" id="KW-0460">Magnesium</keyword>
<feature type="domain" description="Mur ligase C-terminal" evidence="10">
    <location>
        <begin position="400"/>
        <end position="498"/>
    </location>
</feature>
<dbReference type="SUPFAM" id="SSF53244">
    <property type="entry name" value="MurD-like peptide ligases, peptide-binding domain"/>
    <property type="match status" value="1"/>
</dbReference>
<dbReference type="GO" id="GO:0008841">
    <property type="term" value="F:dihydrofolate synthase activity"/>
    <property type="evidence" value="ECO:0007669"/>
    <property type="project" value="TreeGrafter"/>
</dbReference>
<evidence type="ECO:0000259" key="10">
    <source>
        <dbReference type="Pfam" id="PF02875"/>
    </source>
</evidence>
<dbReference type="Gene3D" id="3.90.190.20">
    <property type="entry name" value="Mur ligase, C-terminal domain"/>
    <property type="match status" value="1"/>
</dbReference>
<dbReference type="STRING" id="322505.SAMN04487836_1089"/>
<dbReference type="InterPro" id="IPR036615">
    <property type="entry name" value="Mur_ligase_C_dom_sf"/>
</dbReference>
<evidence type="ECO:0000256" key="7">
    <source>
        <dbReference type="ARBA" id="ARBA00022842"/>
    </source>
</evidence>
<dbReference type="EC" id="6.3.2.17" evidence="2"/>
<dbReference type="GO" id="GO:0005524">
    <property type="term" value="F:ATP binding"/>
    <property type="evidence" value="ECO:0007669"/>
    <property type="project" value="UniProtKB-KW"/>
</dbReference>
<evidence type="ECO:0000256" key="6">
    <source>
        <dbReference type="ARBA" id="ARBA00022840"/>
    </source>
</evidence>
<evidence type="ECO:0000313" key="13">
    <source>
        <dbReference type="Proteomes" id="UP000183028"/>
    </source>
</evidence>
<evidence type="ECO:0000256" key="3">
    <source>
        <dbReference type="ARBA" id="ARBA00022598"/>
    </source>
</evidence>
<dbReference type="InterPro" id="IPR016181">
    <property type="entry name" value="Acyl_CoA_acyltransferase"/>
</dbReference>
<keyword evidence="13" id="KW-1185">Reference proteome</keyword>
<dbReference type="AlphaFoldDB" id="A0A1H6RSI3"/>
<dbReference type="PANTHER" id="PTHR11136:SF0">
    <property type="entry name" value="DIHYDROFOLATE SYNTHETASE-RELATED"/>
    <property type="match status" value="1"/>
</dbReference>
<dbReference type="InterPro" id="IPR036565">
    <property type="entry name" value="Mur-like_cat_sf"/>
</dbReference>
<feature type="domain" description="Mur ligase central" evidence="11">
    <location>
        <begin position="162"/>
        <end position="373"/>
    </location>
</feature>
<dbReference type="RefSeq" id="WP_074731439.1">
    <property type="nucleotide sequence ID" value="NZ_FNYK01000010.1"/>
</dbReference>
<comment type="catalytic activity">
    <reaction evidence="9">
        <text>(6S)-5,6,7,8-tetrahydrofolyl-(gamma-L-Glu)(n) + L-glutamate + ATP = (6S)-5,6,7,8-tetrahydrofolyl-(gamma-L-Glu)(n+1) + ADP + phosphate + H(+)</text>
        <dbReference type="Rhea" id="RHEA:10580"/>
        <dbReference type="Rhea" id="RHEA-COMP:14738"/>
        <dbReference type="Rhea" id="RHEA-COMP:14740"/>
        <dbReference type="ChEBI" id="CHEBI:15378"/>
        <dbReference type="ChEBI" id="CHEBI:29985"/>
        <dbReference type="ChEBI" id="CHEBI:30616"/>
        <dbReference type="ChEBI" id="CHEBI:43474"/>
        <dbReference type="ChEBI" id="CHEBI:141005"/>
        <dbReference type="ChEBI" id="CHEBI:456216"/>
        <dbReference type="EC" id="6.3.2.17"/>
    </reaction>
</comment>
<proteinExistence type="inferred from homology"/>
<dbReference type="Gene3D" id="3.40.630.30">
    <property type="match status" value="1"/>
</dbReference>
<keyword evidence="5" id="KW-0547">Nucleotide-binding</keyword>
<reference evidence="13" key="1">
    <citation type="submission" date="2016-10" db="EMBL/GenBank/DDBJ databases">
        <authorList>
            <person name="Varghese N."/>
        </authorList>
    </citation>
    <scope>NUCLEOTIDE SEQUENCE [LARGE SCALE GENOMIC DNA]</scope>
    <source>
        <strain evidence="13">DSM 20406</strain>
    </source>
</reference>
<evidence type="ECO:0000256" key="8">
    <source>
        <dbReference type="ARBA" id="ARBA00030592"/>
    </source>
</evidence>
<evidence type="ECO:0000256" key="5">
    <source>
        <dbReference type="ARBA" id="ARBA00022741"/>
    </source>
</evidence>
<dbReference type="Proteomes" id="UP000183028">
    <property type="component" value="Unassembled WGS sequence"/>
</dbReference>
<dbReference type="InterPro" id="IPR001645">
    <property type="entry name" value="Folylpolyglutamate_synth"/>
</dbReference>
<name>A0A1H6RSI3_9FIRM</name>
<protein>
    <recommendedName>
        <fullName evidence="2">tetrahydrofolate synthase</fullName>
        <ecNumber evidence="2">6.3.2.17</ecNumber>
    </recommendedName>
    <alternativeName>
        <fullName evidence="8">Tetrahydrofolylpolyglutamate synthase</fullName>
    </alternativeName>
</protein>
<dbReference type="PANTHER" id="PTHR11136">
    <property type="entry name" value="FOLYLPOLYGLUTAMATE SYNTHASE-RELATED"/>
    <property type="match status" value="1"/>
</dbReference>
<keyword evidence="6" id="KW-0067">ATP-binding</keyword>
<comment type="similarity">
    <text evidence="1">Belongs to the folylpolyglutamate synthase family.</text>
</comment>
<sequence>MEIKILDHITETQVTNIIEASGGRHILKTPGTLTLVATVGSEVVGFIELERMETVTLIYAKPGNIQVEVFASLLDAVERIGLNRIILHPSATSIAFFKSFGYHEVGNGSLVKILPKSHDFKNAQEVYDFINHQKDRVYSLEQFQKFMEDAYNIQDGLASLHIGGTNGKGSTVNYTKEVLKVAGYNIGTFTSPALIHPLDIICVDDHAIDERTMVAIANRFMGDFLDYGLSKFEMEVFIAIIYFYYRAVDLAIFEVGLGGLLDATNVIKPLLAVNTNIGLDHVDYLGHTYKEIAMNKAGIIKDHVDYMTGEGREECLEVFREVCQKHESKLIQIKLPENVTYHQTSIEYDYHEHHIHLNTTARYQVNNSVMAINILEYLSRYFPFDKEDLTTGLAQAHWAGRFEIIHLHPTVIIDGAHNKEGMDAFANSVNKNEPMKIIYSALRDKDTHHMIETLCKLTDDVTVTEFPHPRAATIAELSENMPVKKDENWQHAVDEALKGDKKVYITGSLYFISLVRAYILGKELA</sequence>
<evidence type="ECO:0000313" key="12">
    <source>
        <dbReference type="EMBL" id="SEI57416.1"/>
    </source>
</evidence>
<dbReference type="InterPro" id="IPR018109">
    <property type="entry name" value="Folylpolyglutamate_synth_CS"/>
</dbReference>
<dbReference type="eggNOG" id="COG0285">
    <property type="taxonomic scope" value="Bacteria"/>
</dbReference>
<dbReference type="Gene3D" id="3.40.1190.10">
    <property type="entry name" value="Mur-like, catalytic domain"/>
    <property type="match status" value="1"/>
</dbReference>
<dbReference type="Pfam" id="PF08245">
    <property type="entry name" value="Mur_ligase_M"/>
    <property type="match status" value="1"/>
</dbReference>
<evidence type="ECO:0000256" key="4">
    <source>
        <dbReference type="ARBA" id="ARBA00022723"/>
    </source>
</evidence>